<organism evidence="1 2">
    <name type="scientific">Tetradesmus obliquus</name>
    <name type="common">Green alga</name>
    <name type="synonym">Acutodesmus obliquus</name>
    <dbReference type="NCBI Taxonomy" id="3088"/>
    <lineage>
        <taxon>Eukaryota</taxon>
        <taxon>Viridiplantae</taxon>
        <taxon>Chlorophyta</taxon>
        <taxon>core chlorophytes</taxon>
        <taxon>Chlorophyceae</taxon>
        <taxon>CS clade</taxon>
        <taxon>Sphaeropleales</taxon>
        <taxon>Scenedesmaceae</taxon>
        <taxon>Tetradesmus</taxon>
    </lineage>
</organism>
<accession>A0A383VPQ4</accession>
<dbReference type="Proteomes" id="UP000256970">
    <property type="component" value="Unassembled WGS sequence"/>
</dbReference>
<evidence type="ECO:0000313" key="1">
    <source>
        <dbReference type="EMBL" id="SZX66799.1"/>
    </source>
</evidence>
<proteinExistence type="predicted"/>
<name>A0A383VPQ4_TETOB</name>
<sequence length="129" mass="14067">MRKKPAQQQQQQGSGEEKGYACWHAAAGAGAAGSKDPVLLLLLLLLMPKPDVGLTAFGAAVAMKRMQFTVYFSGPLHPLCLFTFCRLALNRAKDIAQQHPHGTLEARDCPADISSHLWHKLHNTPLDPT</sequence>
<protein>
    <submittedName>
        <fullName evidence="1">Uncharacterized protein</fullName>
    </submittedName>
</protein>
<evidence type="ECO:0000313" key="2">
    <source>
        <dbReference type="Proteomes" id="UP000256970"/>
    </source>
</evidence>
<dbReference type="EMBL" id="FNXT01000745">
    <property type="protein sequence ID" value="SZX66799.1"/>
    <property type="molecule type" value="Genomic_DNA"/>
</dbReference>
<dbReference type="AlphaFoldDB" id="A0A383VPQ4"/>
<gene>
    <name evidence="1" type="ORF">BQ4739_LOCUS7206</name>
</gene>
<reference evidence="1 2" key="1">
    <citation type="submission" date="2016-10" db="EMBL/GenBank/DDBJ databases">
        <authorList>
            <person name="Cai Z."/>
        </authorList>
    </citation>
    <scope>NUCLEOTIDE SEQUENCE [LARGE SCALE GENOMIC DNA]</scope>
</reference>
<keyword evidence="2" id="KW-1185">Reference proteome</keyword>